<keyword evidence="3" id="KW-1185">Reference proteome</keyword>
<comment type="caution">
    <text evidence="2">The sequence shown here is derived from an EMBL/GenBank/DDBJ whole genome shotgun (WGS) entry which is preliminary data.</text>
</comment>
<evidence type="ECO:0000256" key="1">
    <source>
        <dbReference type="SAM" id="Phobius"/>
    </source>
</evidence>
<proteinExistence type="predicted"/>
<dbReference type="Proteomes" id="UP001474181">
    <property type="component" value="Unassembled WGS sequence"/>
</dbReference>
<organism evidence="2 3">
    <name type="scientific">Streptomyces hyaluromycini</name>
    <dbReference type="NCBI Taxonomy" id="1377993"/>
    <lineage>
        <taxon>Bacteria</taxon>
        <taxon>Bacillati</taxon>
        <taxon>Actinomycetota</taxon>
        <taxon>Actinomycetes</taxon>
        <taxon>Kitasatosporales</taxon>
        <taxon>Streptomycetaceae</taxon>
        <taxon>Streptomyces</taxon>
    </lineage>
</organism>
<dbReference type="RefSeq" id="WP_350788772.1">
    <property type="nucleotide sequence ID" value="NZ_JBEPEK010000471.1"/>
</dbReference>
<keyword evidence="1" id="KW-1133">Transmembrane helix</keyword>
<reference evidence="2 3" key="1">
    <citation type="submission" date="2024-06" db="EMBL/GenBank/DDBJ databases">
        <title>The Natural Products Discovery Center: Release of the First 8490 Sequenced Strains for Exploring Actinobacteria Biosynthetic Diversity.</title>
        <authorList>
            <person name="Kalkreuter E."/>
            <person name="Kautsar S.A."/>
            <person name="Yang D."/>
            <person name="Bader C.D."/>
            <person name="Teijaro C.N."/>
            <person name="Fluegel L."/>
            <person name="Davis C.M."/>
            <person name="Simpson J.R."/>
            <person name="Lauterbach L."/>
            <person name="Steele A.D."/>
            <person name="Gui C."/>
            <person name="Meng S."/>
            <person name="Li G."/>
            <person name="Viehrig K."/>
            <person name="Ye F."/>
            <person name="Su P."/>
            <person name="Kiefer A.F."/>
            <person name="Nichols A."/>
            <person name="Cepeda A.J."/>
            <person name="Yan W."/>
            <person name="Fan B."/>
            <person name="Jiang Y."/>
            <person name="Adhikari A."/>
            <person name="Zheng C.-J."/>
            <person name="Schuster L."/>
            <person name="Cowan T.M."/>
            <person name="Smanski M.J."/>
            <person name="Chevrette M.G."/>
            <person name="De Carvalho L.P.S."/>
            <person name="Shen B."/>
        </authorList>
    </citation>
    <scope>NUCLEOTIDE SEQUENCE [LARGE SCALE GENOMIC DNA]</scope>
    <source>
        <strain evidence="2 3">NPDC000234</strain>
    </source>
</reference>
<evidence type="ECO:0000313" key="2">
    <source>
        <dbReference type="EMBL" id="MER7185678.1"/>
    </source>
</evidence>
<feature type="transmembrane region" description="Helical" evidence="1">
    <location>
        <begin position="12"/>
        <end position="32"/>
    </location>
</feature>
<keyword evidence="1" id="KW-0472">Membrane</keyword>
<protein>
    <submittedName>
        <fullName evidence="2">Uncharacterized protein</fullName>
    </submittedName>
</protein>
<accession>A0ABV1X9J1</accession>
<evidence type="ECO:0000313" key="3">
    <source>
        <dbReference type="Proteomes" id="UP001474181"/>
    </source>
</evidence>
<feature type="transmembrane region" description="Helical" evidence="1">
    <location>
        <begin position="44"/>
        <end position="62"/>
    </location>
</feature>
<gene>
    <name evidence="2" type="ORF">ABT404_40515</name>
</gene>
<keyword evidence="1" id="KW-0812">Transmembrane</keyword>
<sequence length="177" mass="19503">MTPRRRLFVRLSRSASGDFAVPILTLCILDFVDEGFSWTTVARAMAGYPLAWIVLSLLWAGWRTGSLVRRARGLGVEATEKVLDDTQAHTVTGIPFDRIRAELAAARQVSDLADGNPVRFRWHPYRSRVSVEASVAYDDTSGEARIEVRTSGNLESGLFRGAAFTALCRMAGTLEGR</sequence>
<dbReference type="EMBL" id="JBEPEK010000471">
    <property type="protein sequence ID" value="MER7185678.1"/>
    <property type="molecule type" value="Genomic_DNA"/>
</dbReference>
<name>A0ABV1X9J1_9ACTN</name>